<protein>
    <submittedName>
        <fullName evidence="2">Uncharacterized protein</fullName>
    </submittedName>
</protein>
<dbReference type="Proteomes" id="UP000186268">
    <property type="component" value="Unassembled WGS sequence"/>
</dbReference>
<reference evidence="2 3" key="1">
    <citation type="submission" date="2016-09" db="EMBL/GenBank/DDBJ databases">
        <title>Xenorhabdus thuongxuanensis sp. nov. and Xenorhabdus eapokensis sp. nov., isolated from Steinernema species.</title>
        <authorList>
            <person name="Kaempfer P."/>
            <person name="Tobias N.J."/>
            <person name="Phan Ke L."/>
            <person name="Bode H.B."/>
            <person name="Glaeser S.P."/>
        </authorList>
    </citation>
    <scope>NUCLEOTIDE SEQUENCE [LARGE SCALE GENOMIC DNA]</scope>
    <source>
        <strain evidence="2 3">DL20</strain>
    </source>
</reference>
<keyword evidence="3" id="KW-1185">Reference proteome</keyword>
<comment type="caution">
    <text evidence="2">The sequence shown here is derived from an EMBL/GenBank/DDBJ whole genome shotgun (WGS) entry which is preliminary data.</text>
</comment>
<gene>
    <name evidence="2" type="ORF">Xedl_02409</name>
</gene>
<dbReference type="AlphaFoldDB" id="A0A1Q5TPV9"/>
<sequence>MPNATAQGKASKKQRRNKLGSLQATKKASVAEC</sequence>
<evidence type="ECO:0000313" key="3">
    <source>
        <dbReference type="Proteomes" id="UP000186268"/>
    </source>
</evidence>
<dbReference type="EMBL" id="MKGQ01000016">
    <property type="protein sequence ID" value="OKP02250.1"/>
    <property type="molecule type" value="Genomic_DNA"/>
</dbReference>
<name>A0A1Q5TPV9_9GAMM</name>
<accession>A0A1Q5TPV9</accession>
<organism evidence="2 3">
    <name type="scientific">Xenorhabdus eapokensis</name>
    <dbReference type="NCBI Taxonomy" id="1873482"/>
    <lineage>
        <taxon>Bacteria</taxon>
        <taxon>Pseudomonadati</taxon>
        <taxon>Pseudomonadota</taxon>
        <taxon>Gammaproteobacteria</taxon>
        <taxon>Enterobacterales</taxon>
        <taxon>Morganellaceae</taxon>
        <taxon>Xenorhabdus</taxon>
    </lineage>
</organism>
<evidence type="ECO:0000256" key="1">
    <source>
        <dbReference type="SAM" id="MobiDB-lite"/>
    </source>
</evidence>
<feature type="region of interest" description="Disordered" evidence="1">
    <location>
        <begin position="1"/>
        <end position="33"/>
    </location>
</feature>
<proteinExistence type="predicted"/>
<evidence type="ECO:0000313" key="2">
    <source>
        <dbReference type="EMBL" id="OKP02250.1"/>
    </source>
</evidence>